<dbReference type="GO" id="GO:0003723">
    <property type="term" value="F:RNA binding"/>
    <property type="evidence" value="ECO:0007669"/>
    <property type="project" value="TreeGrafter"/>
</dbReference>
<accession>G0SGX1</accession>
<dbReference type="InterPro" id="IPR014721">
    <property type="entry name" value="Ribsml_uS5_D2-typ_fold_subgr"/>
</dbReference>
<dbReference type="RefSeq" id="XP_006697078.1">
    <property type="nucleotide sequence ID" value="XM_006697015.1"/>
</dbReference>
<dbReference type="InterPro" id="IPR023035">
    <property type="entry name" value="Ribosomal_uS9_bac/plastid"/>
</dbReference>
<evidence type="ECO:0000313" key="7">
    <source>
        <dbReference type="EMBL" id="EGS17460.1"/>
    </source>
</evidence>
<dbReference type="EMBL" id="GL988047">
    <property type="protein sequence ID" value="EGS17460.1"/>
    <property type="molecule type" value="Genomic_DNA"/>
</dbReference>
<sequence>MMASTTRPGLVSALRGVSRRITSRQCRSLEHQFRLLSISTPCSSDMALEPIKPGSADIQAAPEIDLVALAKKYRLAEHARTVPASPSYFSKSPKFNDAFVRVEALYRKYGHLPTLPPADVERVAWKRLKDARTDFNERVKATDYVRCLFIVKSLHSIHPDLKPAEVTEALQVFKRDIQGFLNKPKPVPIDKYGRALGVGKRKASTARAYVLEGNGEVLINGKTLAEYFGRVHDRETAIWPLTATDRIDKYNVWVRVEGGGTTGQADAIKLAIAKGLLAHEPALKPALRRAGCITRDPRTVERKKPGRKKARKGLTWVKR</sequence>
<dbReference type="AlphaFoldDB" id="G0SGX1"/>
<dbReference type="IntAct" id="G0SGX1">
    <property type="interactions" value="3"/>
</dbReference>
<dbReference type="DIP" id="DIP-60995N"/>
<dbReference type="OrthoDB" id="10254627at2759"/>
<proteinExistence type="evidence at protein level"/>
<dbReference type="GO" id="GO:0003735">
    <property type="term" value="F:structural constituent of ribosome"/>
    <property type="evidence" value="ECO:0007669"/>
    <property type="project" value="InterPro"/>
</dbReference>
<dbReference type="SUPFAM" id="SSF54211">
    <property type="entry name" value="Ribosomal protein S5 domain 2-like"/>
    <property type="match status" value="1"/>
</dbReference>
<protein>
    <recommendedName>
        <fullName evidence="4">Small ribosomal subunit protein uS9m</fullName>
    </recommendedName>
    <alternativeName>
        <fullName evidence="5">37S ribosomal protein S9, mitochondrial</fullName>
    </alternativeName>
</protein>
<evidence type="ECO:0000256" key="3">
    <source>
        <dbReference type="ARBA" id="ARBA00023274"/>
    </source>
</evidence>
<dbReference type="Pfam" id="PF00380">
    <property type="entry name" value="Ribosomal_S9"/>
    <property type="match status" value="1"/>
</dbReference>
<comment type="similarity">
    <text evidence="1 6">Belongs to the universal ribosomal protein uS9 family.</text>
</comment>
<name>G0SGX1_CHATD</name>
<dbReference type="NCBIfam" id="NF001099">
    <property type="entry name" value="PRK00132.1"/>
    <property type="match status" value="1"/>
</dbReference>
<keyword evidence="8" id="KW-1185">Reference proteome</keyword>
<dbReference type="HOGENOM" id="CLU_036531_2_0_1"/>
<dbReference type="PANTHER" id="PTHR21569:SF1">
    <property type="entry name" value="SMALL RIBOSOMAL SUBUNIT PROTEIN US9M"/>
    <property type="match status" value="1"/>
</dbReference>
<evidence type="ECO:0000256" key="5">
    <source>
        <dbReference type="ARBA" id="ARBA00042623"/>
    </source>
</evidence>
<evidence type="ECO:0000256" key="1">
    <source>
        <dbReference type="ARBA" id="ARBA00005251"/>
    </source>
</evidence>
<dbReference type="STRING" id="759272.G0SGX1"/>
<keyword evidence="2 6" id="KW-0689">Ribosomal protein</keyword>
<comment type="interaction">
    <interactant intactId="EBI-16104314">
        <id>G0SGX1</id>
    </interactant>
    <interactant intactId="EBI-16104192">
        <id>G0RXS6</id>
        <label>PRT1</label>
    </interactant>
    <organismsDiffer>false</organismsDiffer>
    <experiments>2</experiments>
</comment>
<dbReference type="Proteomes" id="UP000008066">
    <property type="component" value="Unassembled WGS sequence"/>
</dbReference>
<dbReference type="InterPro" id="IPR000754">
    <property type="entry name" value="Ribosomal_uS9"/>
</dbReference>
<dbReference type="Gene3D" id="3.30.230.10">
    <property type="match status" value="1"/>
</dbReference>
<dbReference type="FunFam" id="3.30.230.10:FF:000001">
    <property type="entry name" value="30S ribosomal protein S9"/>
    <property type="match status" value="1"/>
</dbReference>
<dbReference type="GO" id="GO:0006412">
    <property type="term" value="P:translation"/>
    <property type="evidence" value="ECO:0007669"/>
    <property type="project" value="InterPro"/>
</dbReference>
<evidence type="ECO:0000256" key="6">
    <source>
        <dbReference type="RuleBase" id="RU003815"/>
    </source>
</evidence>
<dbReference type="InterPro" id="IPR020568">
    <property type="entry name" value="Ribosomal_Su5_D2-typ_SF"/>
</dbReference>
<evidence type="ECO:0000256" key="4">
    <source>
        <dbReference type="ARBA" id="ARBA00039318"/>
    </source>
</evidence>
<evidence type="ECO:0000256" key="2">
    <source>
        <dbReference type="ARBA" id="ARBA00022980"/>
    </source>
</evidence>
<dbReference type="PANTHER" id="PTHR21569">
    <property type="entry name" value="RIBOSOMAL PROTEIN S9"/>
    <property type="match status" value="1"/>
</dbReference>
<organism evidence="8">
    <name type="scientific">Chaetomium thermophilum (strain DSM 1495 / CBS 144.50 / IMI 039719)</name>
    <name type="common">Thermochaetoides thermophila</name>
    <dbReference type="NCBI Taxonomy" id="759272"/>
    <lineage>
        <taxon>Eukaryota</taxon>
        <taxon>Fungi</taxon>
        <taxon>Dikarya</taxon>
        <taxon>Ascomycota</taxon>
        <taxon>Pezizomycotina</taxon>
        <taxon>Sordariomycetes</taxon>
        <taxon>Sordariomycetidae</taxon>
        <taxon>Sordariales</taxon>
        <taxon>Chaetomiaceae</taxon>
        <taxon>Thermochaetoides</taxon>
    </lineage>
</organism>
<dbReference type="PROSITE" id="PS00360">
    <property type="entry name" value="RIBOSOMAL_S9"/>
    <property type="match status" value="1"/>
</dbReference>
<keyword evidence="3 6" id="KW-0687">Ribonucleoprotein</keyword>
<dbReference type="GO" id="GO:0005763">
    <property type="term" value="C:mitochondrial small ribosomal subunit"/>
    <property type="evidence" value="ECO:0007669"/>
    <property type="project" value="TreeGrafter"/>
</dbReference>
<dbReference type="eggNOG" id="KOG1697">
    <property type="taxonomic scope" value="Eukaryota"/>
</dbReference>
<evidence type="ECO:0000313" key="8">
    <source>
        <dbReference type="Proteomes" id="UP000008066"/>
    </source>
</evidence>
<dbReference type="OMA" id="RESAMWA"/>
<dbReference type="KEGG" id="cthr:CTHT_0067870"/>
<gene>
    <name evidence="7" type="ORF">CTHT_0067870</name>
</gene>
<dbReference type="InterPro" id="IPR020574">
    <property type="entry name" value="Ribosomal_uS9_CS"/>
</dbReference>
<reference evidence="7 8" key="1">
    <citation type="journal article" date="2011" name="Cell">
        <title>Insight into structure and assembly of the nuclear pore complex by utilizing the genome of a eukaryotic thermophile.</title>
        <authorList>
            <person name="Amlacher S."/>
            <person name="Sarges P."/>
            <person name="Flemming D."/>
            <person name="van Noort V."/>
            <person name="Kunze R."/>
            <person name="Devos D.P."/>
            <person name="Arumugam M."/>
            <person name="Bork P."/>
            <person name="Hurt E."/>
        </authorList>
    </citation>
    <scope>NUCLEOTIDE SEQUENCE [LARGE SCALE GENOMIC DNA]</scope>
    <source>
        <strain evidence="8">DSM 1495 / CBS 144.50 / IMI 039719</strain>
    </source>
</reference>
<dbReference type="GeneID" id="18260825"/>